<organism evidence="4 5">
    <name type="scientific">Handelsmanbacteria sp. (strain RIFCSPLOWO2_12_FULL_64_10)</name>
    <dbReference type="NCBI Taxonomy" id="1817868"/>
    <lineage>
        <taxon>Bacteria</taxon>
        <taxon>Candidatus Handelsmaniibacteriota</taxon>
    </lineage>
</organism>
<evidence type="ECO:0000256" key="1">
    <source>
        <dbReference type="ARBA" id="ARBA00023002"/>
    </source>
</evidence>
<dbReference type="Gene3D" id="3.30.360.10">
    <property type="entry name" value="Dihydrodipicolinate Reductase, domain 2"/>
    <property type="match status" value="1"/>
</dbReference>
<dbReference type="GO" id="GO:0016491">
    <property type="term" value="F:oxidoreductase activity"/>
    <property type="evidence" value="ECO:0007669"/>
    <property type="project" value="UniProtKB-KW"/>
</dbReference>
<dbReference type="PANTHER" id="PTHR43818">
    <property type="entry name" value="BCDNA.GH03377"/>
    <property type="match status" value="1"/>
</dbReference>
<sequence>MKICLAGEGAQGLTHVQALRNIEGVEVVTLAGGIEADAAAFAKEWKIPHHSLNLEECLRQPGVEAVILTTPNQLHTTQASLALNMGKHVLVELPMGLSLEDSRRLVALEEKTGLVCMVCHTQRYSPPHREVYRRVRTGELHLRHIVAQTYFFRRQNVNRFGKPRTWTDDLLWHIACHIVDFVSHLLDDPGLDAWGQAGPDHPTLGIPMDLTIGMRSRQGCLVSAALSFNNHGPIDTSYRFIGEESTLFIQRERLTDYQGNVVPLEGSSVETQDREFFDAIREGRRPLTSCRACLPTMELLDRIQKSIEDKS</sequence>
<proteinExistence type="predicted"/>
<dbReference type="Gene3D" id="3.40.50.720">
    <property type="entry name" value="NAD(P)-binding Rossmann-like Domain"/>
    <property type="match status" value="1"/>
</dbReference>
<feature type="domain" description="4-carboxy-2-hydroxymuconate-6-semialdehyde dehydrogenase-like C-terminal" evidence="3">
    <location>
        <begin position="126"/>
        <end position="264"/>
    </location>
</feature>
<evidence type="ECO:0000313" key="5">
    <source>
        <dbReference type="Proteomes" id="UP000178606"/>
    </source>
</evidence>
<dbReference type="AlphaFoldDB" id="A0A1F6D6F4"/>
<dbReference type="Pfam" id="PF19858">
    <property type="entry name" value="OxRdtase_C"/>
    <property type="match status" value="1"/>
</dbReference>
<dbReference type="InterPro" id="IPR000683">
    <property type="entry name" value="Gfo/Idh/MocA-like_OxRdtase_N"/>
</dbReference>
<evidence type="ECO:0000313" key="4">
    <source>
        <dbReference type="EMBL" id="OGG57019.1"/>
    </source>
</evidence>
<dbReference type="InterPro" id="IPR045560">
    <property type="entry name" value="LigC_C"/>
</dbReference>
<dbReference type="SUPFAM" id="SSF55347">
    <property type="entry name" value="Glyceraldehyde-3-phosphate dehydrogenase-like, C-terminal domain"/>
    <property type="match status" value="1"/>
</dbReference>
<dbReference type="GO" id="GO:0000166">
    <property type="term" value="F:nucleotide binding"/>
    <property type="evidence" value="ECO:0007669"/>
    <property type="project" value="InterPro"/>
</dbReference>
<dbReference type="EMBL" id="MFKF01000018">
    <property type="protein sequence ID" value="OGG57019.1"/>
    <property type="molecule type" value="Genomic_DNA"/>
</dbReference>
<dbReference type="InterPro" id="IPR050463">
    <property type="entry name" value="Gfo/Idh/MocA_oxidrdct_glycsds"/>
</dbReference>
<dbReference type="PANTHER" id="PTHR43818:SF11">
    <property type="entry name" value="BCDNA.GH03377"/>
    <property type="match status" value="1"/>
</dbReference>
<keyword evidence="1" id="KW-0560">Oxidoreductase</keyword>
<feature type="domain" description="Gfo/Idh/MocA-like oxidoreductase N-terminal" evidence="2">
    <location>
        <begin position="2"/>
        <end position="119"/>
    </location>
</feature>
<gene>
    <name evidence="4" type="ORF">A3F84_12950</name>
</gene>
<evidence type="ECO:0000259" key="2">
    <source>
        <dbReference type="Pfam" id="PF01408"/>
    </source>
</evidence>
<reference evidence="4 5" key="1">
    <citation type="journal article" date="2016" name="Nat. Commun.">
        <title>Thousands of microbial genomes shed light on interconnected biogeochemical processes in an aquifer system.</title>
        <authorList>
            <person name="Anantharaman K."/>
            <person name="Brown C.T."/>
            <person name="Hug L.A."/>
            <person name="Sharon I."/>
            <person name="Castelle C.J."/>
            <person name="Probst A.J."/>
            <person name="Thomas B.C."/>
            <person name="Singh A."/>
            <person name="Wilkins M.J."/>
            <person name="Karaoz U."/>
            <person name="Brodie E.L."/>
            <person name="Williams K.H."/>
            <person name="Hubbard S.S."/>
            <person name="Banfield J.F."/>
        </authorList>
    </citation>
    <scope>NUCLEOTIDE SEQUENCE [LARGE SCALE GENOMIC DNA]</scope>
    <source>
        <strain evidence="5">RIFCSPLOWO2_12_FULL_64_10</strain>
    </source>
</reference>
<dbReference type="SUPFAM" id="SSF51735">
    <property type="entry name" value="NAD(P)-binding Rossmann-fold domains"/>
    <property type="match status" value="1"/>
</dbReference>
<dbReference type="Pfam" id="PF01408">
    <property type="entry name" value="GFO_IDH_MocA"/>
    <property type="match status" value="1"/>
</dbReference>
<protein>
    <submittedName>
        <fullName evidence="4">Uncharacterized protein</fullName>
    </submittedName>
</protein>
<name>A0A1F6D6F4_HANXR</name>
<dbReference type="Proteomes" id="UP000178606">
    <property type="component" value="Unassembled WGS sequence"/>
</dbReference>
<comment type="caution">
    <text evidence="4">The sequence shown here is derived from an EMBL/GenBank/DDBJ whole genome shotgun (WGS) entry which is preliminary data.</text>
</comment>
<evidence type="ECO:0000259" key="3">
    <source>
        <dbReference type="Pfam" id="PF19858"/>
    </source>
</evidence>
<accession>A0A1F6D6F4</accession>
<dbReference type="InterPro" id="IPR036291">
    <property type="entry name" value="NAD(P)-bd_dom_sf"/>
</dbReference>